<evidence type="ECO:0000313" key="9">
    <source>
        <dbReference type="EMBL" id="RMV72672.1"/>
    </source>
</evidence>
<proteinExistence type="inferred from homology"/>
<dbReference type="InterPro" id="IPR000064">
    <property type="entry name" value="NLP_P60_dom"/>
</dbReference>
<gene>
    <name evidence="9" type="ORF">ALP05_100576</name>
    <name evidence="8" type="ORF">ALQ84_03963</name>
</gene>
<evidence type="ECO:0000313" key="10">
    <source>
        <dbReference type="Proteomes" id="UP000269872"/>
    </source>
</evidence>
<dbReference type="GO" id="GO:0008234">
    <property type="term" value="F:cysteine-type peptidase activity"/>
    <property type="evidence" value="ECO:0007669"/>
    <property type="project" value="UniProtKB-KW"/>
</dbReference>
<sequence>MQVVRFAPLVPLALVTFLFGCSANMPVAQHEQAQPVPRYQSANAVNAQSAARRADAAALQDEMATEDELAQFSDNKSYQLPVLADSILERGKSLIGTRYKFGGTSTSSGFDCSGFIGYLFREEAGMSLPRSTREMINVDAPLVSRKNLQPGDVLFFSTRGRGRVSHAAIYAGNQQFIHSSSRRSGGVRIDSLDDAYWSKTFIEAKRPLAMAPGTVAVKSTPEATQTTAMTSTTVKTAPKRRK</sequence>
<dbReference type="PROSITE" id="PS51935">
    <property type="entry name" value="NLPC_P60"/>
    <property type="match status" value="1"/>
</dbReference>
<dbReference type="PANTHER" id="PTHR47053:SF1">
    <property type="entry name" value="MUREIN DD-ENDOPEPTIDASE MEPH-RELATED"/>
    <property type="match status" value="1"/>
</dbReference>
<feature type="domain" description="NlpC/P60" evidence="7">
    <location>
        <begin position="81"/>
        <end position="208"/>
    </location>
</feature>
<dbReference type="EMBL" id="RBUY01000152">
    <property type="protein sequence ID" value="RMV72672.1"/>
    <property type="molecule type" value="Genomic_DNA"/>
</dbReference>
<accession>A0A0P9KB01</accession>
<evidence type="ECO:0000256" key="1">
    <source>
        <dbReference type="ARBA" id="ARBA00007074"/>
    </source>
</evidence>
<dbReference type="Gene3D" id="3.90.1720.10">
    <property type="entry name" value="endopeptidase domain like (from Nostoc punctiforme)"/>
    <property type="match status" value="1"/>
</dbReference>
<keyword evidence="6" id="KW-0732">Signal</keyword>
<dbReference type="InterPro" id="IPR051202">
    <property type="entry name" value="Peptidase_C40"/>
</dbReference>
<evidence type="ECO:0000256" key="6">
    <source>
        <dbReference type="SAM" id="SignalP"/>
    </source>
</evidence>
<evidence type="ECO:0000256" key="4">
    <source>
        <dbReference type="ARBA" id="ARBA00022807"/>
    </source>
</evidence>
<dbReference type="PROSITE" id="PS51257">
    <property type="entry name" value="PROKAR_LIPOPROTEIN"/>
    <property type="match status" value="1"/>
</dbReference>
<name>A0A0P9KB01_9PSED</name>
<comment type="caution">
    <text evidence="9">The sequence shown here is derived from an EMBL/GenBank/DDBJ whole genome shotgun (WGS) entry which is preliminary data.</text>
</comment>
<comment type="similarity">
    <text evidence="1">Belongs to the peptidase C40 family.</text>
</comment>
<dbReference type="SUPFAM" id="SSF54001">
    <property type="entry name" value="Cysteine proteinases"/>
    <property type="match status" value="1"/>
</dbReference>
<feature type="compositionally biased region" description="Low complexity" evidence="5">
    <location>
        <begin position="220"/>
        <end position="236"/>
    </location>
</feature>
<dbReference type="AlphaFoldDB" id="A0A0P9KB01"/>
<dbReference type="Proteomes" id="UP000278587">
    <property type="component" value="Unassembled WGS sequence"/>
</dbReference>
<dbReference type="Pfam" id="PF00877">
    <property type="entry name" value="NLPC_P60"/>
    <property type="match status" value="1"/>
</dbReference>
<dbReference type="RefSeq" id="WP_055009595.1">
    <property type="nucleotide sequence ID" value="NZ_LJPW01000108.1"/>
</dbReference>
<protein>
    <submittedName>
        <fullName evidence="9">NLP/P60-like protein</fullName>
    </submittedName>
</protein>
<feature type="chain" id="PRO_5033235329" evidence="6">
    <location>
        <begin position="24"/>
        <end position="242"/>
    </location>
</feature>
<evidence type="ECO:0000256" key="3">
    <source>
        <dbReference type="ARBA" id="ARBA00022801"/>
    </source>
</evidence>
<dbReference type="GO" id="GO:0006508">
    <property type="term" value="P:proteolysis"/>
    <property type="evidence" value="ECO:0007669"/>
    <property type="project" value="UniProtKB-KW"/>
</dbReference>
<evidence type="ECO:0000313" key="11">
    <source>
        <dbReference type="Proteomes" id="UP000278587"/>
    </source>
</evidence>
<evidence type="ECO:0000256" key="2">
    <source>
        <dbReference type="ARBA" id="ARBA00022670"/>
    </source>
</evidence>
<evidence type="ECO:0000256" key="5">
    <source>
        <dbReference type="SAM" id="MobiDB-lite"/>
    </source>
</evidence>
<evidence type="ECO:0000259" key="7">
    <source>
        <dbReference type="PROSITE" id="PS51935"/>
    </source>
</evidence>
<feature type="region of interest" description="Disordered" evidence="5">
    <location>
        <begin position="219"/>
        <end position="242"/>
    </location>
</feature>
<dbReference type="PANTHER" id="PTHR47053">
    <property type="entry name" value="MUREIN DD-ENDOPEPTIDASE MEPH-RELATED"/>
    <property type="match status" value="1"/>
</dbReference>
<dbReference type="InterPro" id="IPR038765">
    <property type="entry name" value="Papain-like_cys_pep_sf"/>
</dbReference>
<keyword evidence="3" id="KW-0378">Hydrolase</keyword>
<reference evidence="10 11" key="1">
    <citation type="submission" date="2018-08" db="EMBL/GenBank/DDBJ databases">
        <title>Recombination of ecologically and evolutionarily significant loci maintains genetic cohesion in the Pseudomonas syringae species complex.</title>
        <authorList>
            <person name="Dillon M."/>
            <person name="Thakur S."/>
            <person name="Almeida R.N.D."/>
            <person name="Weir B.S."/>
            <person name="Guttman D.S."/>
        </authorList>
    </citation>
    <scope>NUCLEOTIDE SEQUENCE [LARGE SCALE GENOMIC DNA]</scope>
    <source>
        <strain evidence="8 11">ICMP 4086</strain>
        <strain evidence="9 10">ICMP 7496</strain>
    </source>
</reference>
<keyword evidence="4" id="KW-0788">Thiol protease</keyword>
<keyword evidence="2" id="KW-0645">Protease</keyword>
<organism evidence="9 10">
    <name type="scientific">Pseudomonas caricapapayae</name>
    <dbReference type="NCBI Taxonomy" id="46678"/>
    <lineage>
        <taxon>Bacteria</taxon>
        <taxon>Pseudomonadati</taxon>
        <taxon>Pseudomonadota</taxon>
        <taxon>Gammaproteobacteria</taxon>
        <taxon>Pseudomonadales</taxon>
        <taxon>Pseudomonadaceae</taxon>
        <taxon>Pseudomonas</taxon>
    </lineage>
</organism>
<dbReference type="OrthoDB" id="9807055at2"/>
<dbReference type="EMBL" id="RBOC01000048">
    <property type="protein sequence ID" value="RMM12452.1"/>
    <property type="molecule type" value="Genomic_DNA"/>
</dbReference>
<evidence type="ECO:0000313" key="8">
    <source>
        <dbReference type="EMBL" id="RMM12452.1"/>
    </source>
</evidence>
<feature type="signal peptide" evidence="6">
    <location>
        <begin position="1"/>
        <end position="23"/>
    </location>
</feature>
<dbReference type="Proteomes" id="UP000269872">
    <property type="component" value="Unassembled WGS sequence"/>
</dbReference>